<dbReference type="Gene3D" id="2.60.40.10">
    <property type="entry name" value="Immunoglobulins"/>
    <property type="match status" value="1"/>
</dbReference>
<organism evidence="1 2">
    <name type="scientific">Mariniphaga anaerophila</name>
    <dbReference type="NCBI Taxonomy" id="1484053"/>
    <lineage>
        <taxon>Bacteria</taxon>
        <taxon>Pseudomonadati</taxon>
        <taxon>Bacteroidota</taxon>
        <taxon>Bacteroidia</taxon>
        <taxon>Marinilabiliales</taxon>
        <taxon>Prolixibacteraceae</taxon>
        <taxon>Mariniphaga</taxon>
    </lineage>
</organism>
<dbReference type="PANTHER" id="PTHR31270">
    <property type="entry name" value="GLUTAMINYL-PEPTIDE CYCLOTRANSFERASE"/>
    <property type="match status" value="1"/>
</dbReference>
<dbReference type="RefSeq" id="WP_073003042.1">
    <property type="nucleotide sequence ID" value="NZ_FQUM01000009.1"/>
</dbReference>
<dbReference type="Pfam" id="PF05096">
    <property type="entry name" value="Glu_cyclase_2"/>
    <property type="match status" value="1"/>
</dbReference>
<dbReference type="GO" id="GO:0016603">
    <property type="term" value="F:glutaminyl-peptide cyclotransferase activity"/>
    <property type="evidence" value="ECO:0007669"/>
    <property type="project" value="InterPro"/>
</dbReference>
<dbReference type="InterPro" id="IPR013783">
    <property type="entry name" value="Ig-like_fold"/>
</dbReference>
<name>A0A1M5EKX2_9BACT</name>
<dbReference type="AlphaFoldDB" id="A0A1M5EKX2"/>
<dbReference type="InterPro" id="IPR015943">
    <property type="entry name" value="WD40/YVTN_repeat-like_dom_sf"/>
</dbReference>
<proteinExistence type="predicted"/>
<sequence length="357" mass="40769">MKQSVFPFVLIFSLFITFFSCSNKPKRSRKPVSTITITPKAKNYIYGNKVAVNVETKVKNGKIDNIQLFYQGKLLKESNELNFTVSDITFNEIGENSLNVVATKTDGVNNTRSVAFNVVSDIAPKKYSYSIQKDYPHNHKFYTQGLEFYNGHIYEGTGENGSSGLFKVNLNTGETIMQHHLDDKYFGEGITIFNDKIYQLTYRAQKGFVYNLSDFALVDSFSYNSKEGWGLTNDGTYLIMNNGGHELIWLNPTDFSEVKRVQVANNKGVVNYLNEMEYIDGTIYANVYTTNLIVQIEPETGKVLSEINLEGILNMYTNQNDTVDYLNGIAYDSENKRLFVTGKWWPRMFEIELIESK</sequence>
<evidence type="ECO:0000313" key="1">
    <source>
        <dbReference type="EMBL" id="SHF79721.1"/>
    </source>
</evidence>
<dbReference type="InterPro" id="IPR007788">
    <property type="entry name" value="QCT"/>
</dbReference>
<dbReference type="Proteomes" id="UP000184164">
    <property type="component" value="Unassembled WGS sequence"/>
</dbReference>
<dbReference type="PROSITE" id="PS51257">
    <property type="entry name" value="PROKAR_LIPOPROTEIN"/>
    <property type="match status" value="1"/>
</dbReference>
<gene>
    <name evidence="1" type="ORF">SAMN05444274_10973</name>
</gene>
<dbReference type="Gene3D" id="2.130.10.10">
    <property type="entry name" value="YVTN repeat-like/Quinoprotein amine dehydrogenase"/>
    <property type="match status" value="1"/>
</dbReference>
<dbReference type="OrthoDB" id="9783700at2"/>
<keyword evidence="2" id="KW-1185">Reference proteome</keyword>
<dbReference type="PANTHER" id="PTHR31270:SF1">
    <property type="entry name" value="GLUTAMINYL-PEPTIDE CYCLOTRANSFERASE"/>
    <property type="match status" value="1"/>
</dbReference>
<accession>A0A1M5EKX2</accession>
<reference evidence="1 2" key="1">
    <citation type="submission" date="2016-11" db="EMBL/GenBank/DDBJ databases">
        <authorList>
            <person name="Jaros S."/>
            <person name="Januszkiewicz K."/>
            <person name="Wedrychowicz H."/>
        </authorList>
    </citation>
    <scope>NUCLEOTIDE SEQUENCE [LARGE SCALE GENOMIC DNA]</scope>
    <source>
        <strain evidence="1 2">DSM 26910</strain>
    </source>
</reference>
<protein>
    <submittedName>
        <fullName evidence="1">Glutamine cyclotransferase</fullName>
    </submittedName>
</protein>
<dbReference type="SUPFAM" id="SSF63825">
    <property type="entry name" value="YWTD domain"/>
    <property type="match status" value="1"/>
</dbReference>
<evidence type="ECO:0000313" key="2">
    <source>
        <dbReference type="Proteomes" id="UP000184164"/>
    </source>
</evidence>
<keyword evidence="1" id="KW-0808">Transferase</keyword>
<dbReference type="EMBL" id="FQUM01000009">
    <property type="protein sequence ID" value="SHF79721.1"/>
    <property type="molecule type" value="Genomic_DNA"/>
</dbReference>
<dbReference type="STRING" id="1484053.SAMN05444274_10973"/>